<evidence type="ECO:0000313" key="4">
    <source>
        <dbReference type="Proteomes" id="UP000198420"/>
    </source>
</evidence>
<evidence type="ECO:0008006" key="5">
    <source>
        <dbReference type="Google" id="ProtNLM"/>
    </source>
</evidence>
<keyword evidence="2" id="KW-1133">Transmembrane helix</keyword>
<keyword evidence="4" id="KW-1185">Reference proteome</keyword>
<feature type="coiled-coil region" evidence="1">
    <location>
        <begin position="256"/>
        <end position="389"/>
    </location>
</feature>
<evidence type="ECO:0000313" key="3">
    <source>
        <dbReference type="EMBL" id="SNS80270.1"/>
    </source>
</evidence>
<keyword evidence="2" id="KW-0812">Transmembrane</keyword>
<dbReference type="Proteomes" id="UP000198420">
    <property type="component" value="Unassembled WGS sequence"/>
</dbReference>
<evidence type="ECO:0000256" key="1">
    <source>
        <dbReference type="SAM" id="Coils"/>
    </source>
</evidence>
<dbReference type="RefSeq" id="WP_089316960.1">
    <property type="nucleotide sequence ID" value="NZ_FZNP01000031.1"/>
</dbReference>
<name>A0A239HG04_9ACTN</name>
<feature type="transmembrane region" description="Helical" evidence="2">
    <location>
        <begin position="108"/>
        <end position="129"/>
    </location>
</feature>
<dbReference type="CDD" id="cd06503">
    <property type="entry name" value="ATP-synt_Fo_b"/>
    <property type="match status" value="1"/>
</dbReference>
<feature type="transmembrane region" description="Helical" evidence="2">
    <location>
        <begin position="165"/>
        <end position="184"/>
    </location>
</feature>
<feature type="transmembrane region" description="Helical" evidence="2">
    <location>
        <begin position="65"/>
        <end position="88"/>
    </location>
</feature>
<evidence type="ECO:0000256" key="2">
    <source>
        <dbReference type="SAM" id="Phobius"/>
    </source>
</evidence>
<dbReference type="Pfam" id="PF10935">
    <property type="entry name" value="DUF2637"/>
    <property type="match status" value="1"/>
</dbReference>
<sequence>MSIKSLWRRKGGDSADLDRVTPHMVNGGQIAPGAPWGSEPGVREIRQYAYTGPSRAERKDGGRDVLSGSLLSVAGLVIAGALVGAGYVAYESQRLFALAHNGGDHTRAAITAALPDAGWVAMALVALVAALRGRSSVRARVGVLIFFALSLGAQVMYAQHSPEGVLVAVIAPIALAWMLESFVVEVRRWASNRRGLDLDESPVLSSFLRLPWLVARLGLWLARMCIAWRSTWGGLFDWVRDEAPLAPGRTAASLRADRAIKQAGSAEEAAARAREAALAAAEEIKAAAREEADQTRREAAEEIAAARKRAEQEISAARAEAERQIEDARSWSQQTAGEVQQQAAALVEQERAEARALVEQERARAAEQLRQVERERTALAQRVDAVERRWAAERAERDQELRQARTAYDRVMRNSSGKVRLAELYARLGEQGDPRYLDRSYVAELARELYAAAGLASEGTARTYMGEIVEAALAERAEQGVYA</sequence>
<proteinExistence type="predicted"/>
<protein>
    <recommendedName>
        <fullName evidence="5">DUF2637 domain-containing protein</fullName>
    </recommendedName>
</protein>
<reference evidence="4" key="1">
    <citation type="submission" date="2017-06" db="EMBL/GenBank/DDBJ databases">
        <authorList>
            <person name="Varghese N."/>
            <person name="Submissions S."/>
        </authorList>
    </citation>
    <scope>NUCLEOTIDE SEQUENCE [LARGE SCALE GENOMIC DNA]</scope>
    <source>
        <strain evidence="4">DSM 44485</strain>
    </source>
</reference>
<dbReference type="EMBL" id="FZNP01000031">
    <property type="protein sequence ID" value="SNS80270.1"/>
    <property type="molecule type" value="Genomic_DNA"/>
</dbReference>
<keyword evidence="2" id="KW-0472">Membrane</keyword>
<accession>A0A239HG04</accession>
<feature type="transmembrane region" description="Helical" evidence="2">
    <location>
        <begin position="141"/>
        <end position="159"/>
    </location>
</feature>
<gene>
    <name evidence="3" type="ORF">SAMN06265355_1319</name>
</gene>
<organism evidence="3 4">
    <name type="scientific">Actinomadura mexicana</name>
    <dbReference type="NCBI Taxonomy" id="134959"/>
    <lineage>
        <taxon>Bacteria</taxon>
        <taxon>Bacillati</taxon>
        <taxon>Actinomycetota</taxon>
        <taxon>Actinomycetes</taxon>
        <taxon>Streptosporangiales</taxon>
        <taxon>Thermomonosporaceae</taxon>
        <taxon>Actinomadura</taxon>
    </lineage>
</organism>
<dbReference type="OrthoDB" id="3527694at2"/>
<dbReference type="InterPro" id="IPR021235">
    <property type="entry name" value="DUF2637"/>
</dbReference>
<keyword evidence="1" id="KW-0175">Coiled coil</keyword>
<dbReference type="AlphaFoldDB" id="A0A239HG04"/>